<dbReference type="EMBL" id="QDKP01000034">
    <property type="protein sequence ID" value="PVM82859.1"/>
    <property type="molecule type" value="Genomic_DNA"/>
</dbReference>
<evidence type="ECO:0000313" key="9">
    <source>
        <dbReference type="Proteomes" id="UP000244913"/>
    </source>
</evidence>
<keyword evidence="5 7" id="KW-1133">Transmembrane helix</keyword>
<organism evidence="8 9">
    <name type="scientific">Caulobacter radicis</name>
    <dbReference type="NCBI Taxonomy" id="2172650"/>
    <lineage>
        <taxon>Bacteria</taxon>
        <taxon>Pseudomonadati</taxon>
        <taxon>Pseudomonadota</taxon>
        <taxon>Alphaproteobacteria</taxon>
        <taxon>Caulobacterales</taxon>
        <taxon>Caulobacteraceae</taxon>
        <taxon>Caulobacter</taxon>
    </lineage>
</organism>
<dbReference type="GO" id="GO:0005886">
    <property type="term" value="C:plasma membrane"/>
    <property type="evidence" value="ECO:0007669"/>
    <property type="project" value="UniProtKB-SubCell"/>
</dbReference>
<comment type="caution">
    <text evidence="8">The sequence shown here is derived from an EMBL/GenBank/DDBJ whole genome shotgun (WGS) entry which is preliminary data.</text>
</comment>
<dbReference type="PANTHER" id="PTHR30065:SF1">
    <property type="entry name" value="SURFACE PRESENTATION OF ANTIGENS PROTEIN SPAR"/>
    <property type="match status" value="1"/>
</dbReference>
<evidence type="ECO:0000256" key="5">
    <source>
        <dbReference type="ARBA" id="ARBA00022989"/>
    </source>
</evidence>
<comment type="similarity">
    <text evidence="2">Belongs to the FliR/MopE/SpaR family.</text>
</comment>
<sequence length="253" mass="26596">MAFETMTSWVVTSLLLSLRIGPVFAMAPPFTLTRTPPVFRVFLGLGLAGLLTSSLPQEQWAAAFGAGDLLATAARELLLGAMFVLAFQVMFAGLYLAGRTVDIQAGFGLAMLIDPTTRGQTPLVGTLLAYAAGAVFFAMDGHAELLRLLRASVEAIPLGTGHAPQSLRPLTAFMSVVFMTSFGVVATAVLTLFIADVAIALMARTMPQMNVLILGLQVKTLLLLLVLPIMIGSVGALLARLAIVTLEAIPGLL</sequence>
<dbReference type="Proteomes" id="UP000244913">
    <property type="component" value="Unassembled WGS sequence"/>
</dbReference>
<dbReference type="RefSeq" id="WP_116567184.1">
    <property type="nucleotide sequence ID" value="NZ_QDKP01000034.1"/>
</dbReference>
<evidence type="ECO:0000313" key="8">
    <source>
        <dbReference type="EMBL" id="PVM82859.1"/>
    </source>
</evidence>
<evidence type="ECO:0000256" key="6">
    <source>
        <dbReference type="ARBA" id="ARBA00023136"/>
    </source>
</evidence>
<evidence type="ECO:0000256" key="2">
    <source>
        <dbReference type="ARBA" id="ARBA00009772"/>
    </source>
</evidence>
<evidence type="ECO:0000256" key="3">
    <source>
        <dbReference type="ARBA" id="ARBA00022475"/>
    </source>
</evidence>
<proteinExistence type="inferred from homology"/>
<reference evidence="8 9" key="1">
    <citation type="submission" date="2018-04" db="EMBL/GenBank/DDBJ databases">
        <title>The genome sequence of Caulobacter sp. 736.</title>
        <authorList>
            <person name="Gao J."/>
            <person name="Sun J."/>
        </authorList>
    </citation>
    <scope>NUCLEOTIDE SEQUENCE [LARGE SCALE GENOMIC DNA]</scope>
    <source>
        <strain evidence="8 9">736</strain>
    </source>
</reference>
<comment type="subcellular location">
    <subcellularLocation>
        <location evidence="1">Cell membrane</location>
        <topology evidence="1">Multi-pass membrane protein</topology>
    </subcellularLocation>
</comment>
<feature type="transmembrane region" description="Helical" evidence="7">
    <location>
        <begin position="172"/>
        <end position="201"/>
    </location>
</feature>
<gene>
    <name evidence="8" type="ORF">DDF65_11045</name>
</gene>
<dbReference type="PRINTS" id="PR00953">
    <property type="entry name" value="TYPE3IMRPROT"/>
</dbReference>
<dbReference type="InterPro" id="IPR002010">
    <property type="entry name" value="T3SS_IM_R"/>
</dbReference>
<evidence type="ECO:0000256" key="1">
    <source>
        <dbReference type="ARBA" id="ARBA00004651"/>
    </source>
</evidence>
<evidence type="ECO:0000256" key="4">
    <source>
        <dbReference type="ARBA" id="ARBA00022692"/>
    </source>
</evidence>
<dbReference type="GO" id="GO:0006605">
    <property type="term" value="P:protein targeting"/>
    <property type="evidence" value="ECO:0007669"/>
    <property type="project" value="InterPro"/>
</dbReference>
<feature type="transmembrane region" description="Helical" evidence="7">
    <location>
        <begin position="77"/>
        <end position="98"/>
    </location>
</feature>
<dbReference type="Pfam" id="PF01311">
    <property type="entry name" value="Bac_export_1"/>
    <property type="match status" value="1"/>
</dbReference>
<keyword evidence="4 7" id="KW-0812">Transmembrane</keyword>
<feature type="transmembrane region" description="Helical" evidence="7">
    <location>
        <begin position="119"/>
        <end position="139"/>
    </location>
</feature>
<feature type="transmembrane region" description="Helical" evidence="7">
    <location>
        <begin position="221"/>
        <end position="243"/>
    </location>
</feature>
<name>A0A2T9JGR1_9CAUL</name>
<keyword evidence="6 7" id="KW-0472">Membrane</keyword>
<protein>
    <submittedName>
        <fullName evidence="8">Type III secretion protein</fullName>
    </submittedName>
</protein>
<evidence type="ECO:0000256" key="7">
    <source>
        <dbReference type="SAM" id="Phobius"/>
    </source>
</evidence>
<keyword evidence="9" id="KW-1185">Reference proteome</keyword>
<keyword evidence="3" id="KW-1003">Cell membrane</keyword>
<accession>A0A2T9JGR1</accession>
<dbReference type="AlphaFoldDB" id="A0A2T9JGR1"/>
<dbReference type="PANTHER" id="PTHR30065">
    <property type="entry name" value="FLAGELLAR BIOSYNTHETIC PROTEIN FLIR"/>
    <property type="match status" value="1"/>
</dbReference>